<dbReference type="eggNOG" id="ENOG5033HTJ">
    <property type="taxonomic scope" value="Bacteria"/>
</dbReference>
<evidence type="ECO:0000313" key="2">
    <source>
        <dbReference type="Proteomes" id="UP000003671"/>
    </source>
</evidence>
<dbReference type="EMBL" id="ABWK02000012">
    <property type="protein sequence ID" value="EEX69049.1"/>
    <property type="molecule type" value="Genomic_DNA"/>
</dbReference>
<protein>
    <submittedName>
        <fullName evidence="1">Uncharacterized protein</fullName>
    </submittedName>
</protein>
<organism evidence="1 2">
    <name type="scientific">Mitsuokella multacida DSM 20544</name>
    <dbReference type="NCBI Taxonomy" id="500635"/>
    <lineage>
        <taxon>Bacteria</taxon>
        <taxon>Bacillati</taxon>
        <taxon>Bacillota</taxon>
        <taxon>Negativicutes</taxon>
        <taxon>Selenomonadales</taxon>
        <taxon>Selenomonadaceae</taxon>
        <taxon>Mitsuokella</taxon>
    </lineage>
</organism>
<dbReference type="PATRIC" id="fig|500635.8.peg.492"/>
<evidence type="ECO:0000313" key="1">
    <source>
        <dbReference type="EMBL" id="EEX69049.1"/>
    </source>
</evidence>
<dbReference type="HOGENOM" id="CLU_1659530_0_0_9"/>
<gene>
    <name evidence="1" type="ORF">MITSMUL_04119</name>
</gene>
<proteinExistence type="predicted"/>
<comment type="caution">
    <text evidence="1">The sequence shown here is derived from an EMBL/GenBank/DDBJ whole genome shotgun (WGS) entry which is preliminary data.</text>
</comment>
<sequence length="142" mass="15779">MPMDQARIGGIGIGDSIDYVKSIYGEPTYVGQRGKNYLYDGLYAYDMTYGDSFKLSVVENSDGTEEVIDIASTANNGLAMPCGIKVGSSIGEVYKNFGMPWRINSAKSIERNYVYRTQYSPKVVFTTNQQHTITRITIIGME</sequence>
<dbReference type="Proteomes" id="UP000003671">
    <property type="component" value="Unassembled WGS sequence"/>
</dbReference>
<accession>C9KLN5</accession>
<reference evidence="1" key="1">
    <citation type="submission" date="2009-09" db="EMBL/GenBank/DDBJ databases">
        <authorList>
            <person name="Weinstock G."/>
            <person name="Sodergren E."/>
            <person name="Clifton S."/>
            <person name="Fulton L."/>
            <person name="Fulton B."/>
            <person name="Courtney L."/>
            <person name="Fronick C."/>
            <person name="Harrison M."/>
            <person name="Strong C."/>
            <person name="Farmer C."/>
            <person name="Delahaunty K."/>
            <person name="Markovic C."/>
            <person name="Hall O."/>
            <person name="Minx P."/>
            <person name="Tomlinson C."/>
            <person name="Mitreva M."/>
            <person name="Nelson J."/>
            <person name="Hou S."/>
            <person name="Wollam A."/>
            <person name="Pepin K.H."/>
            <person name="Johnson M."/>
            <person name="Bhonagiri V."/>
            <person name="Nash W.E."/>
            <person name="Warren W."/>
            <person name="Chinwalla A."/>
            <person name="Mardis E.R."/>
            <person name="Wilson R.K."/>
        </authorList>
    </citation>
    <scope>NUCLEOTIDE SEQUENCE [LARGE SCALE GENOMIC DNA]</scope>
    <source>
        <strain evidence="1">DSM 20544</strain>
    </source>
</reference>
<name>C9KLN5_9FIRM</name>
<keyword evidence="2" id="KW-1185">Reference proteome</keyword>
<dbReference type="AlphaFoldDB" id="C9KLN5"/>